<comment type="caution">
    <text evidence="14">The sequence shown here is derived from an EMBL/GenBank/DDBJ whole genome shotgun (WGS) entry which is preliminary data.</text>
</comment>
<gene>
    <name evidence="14" type="ORF">Pcinc_018926</name>
</gene>
<evidence type="ECO:0000256" key="12">
    <source>
        <dbReference type="SAM" id="MobiDB-lite"/>
    </source>
</evidence>
<evidence type="ECO:0000256" key="11">
    <source>
        <dbReference type="ARBA" id="ARBA00048919"/>
    </source>
</evidence>
<evidence type="ECO:0000256" key="8">
    <source>
        <dbReference type="ARBA" id="ARBA00048283"/>
    </source>
</evidence>
<dbReference type="GO" id="GO:0052689">
    <property type="term" value="F:carboxylic ester hydrolase activity"/>
    <property type="evidence" value="ECO:0007669"/>
    <property type="project" value="TreeGrafter"/>
</dbReference>
<dbReference type="AlphaFoldDB" id="A0AAE1FM77"/>
<organism evidence="14 15">
    <name type="scientific">Petrolisthes cinctipes</name>
    <name type="common">Flat porcelain crab</name>
    <dbReference type="NCBI Taxonomy" id="88211"/>
    <lineage>
        <taxon>Eukaryota</taxon>
        <taxon>Metazoa</taxon>
        <taxon>Ecdysozoa</taxon>
        <taxon>Arthropoda</taxon>
        <taxon>Crustacea</taxon>
        <taxon>Multicrustacea</taxon>
        <taxon>Malacostraca</taxon>
        <taxon>Eumalacostraca</taxon>
        <taxon>Eucarida</taxon>
        <taxon>Decapoda</taxon>
        <taxon>Pleocyemata</taxon>
        <taxon>Anomura</taxon>
        <taxon>Galatheoidea</taxon>
        <taxon>Porcellanidae</taxon>
        <taxon>Petrolisthes</taxon>
    </lineage>
</organism>
<dbReference type="InterPro" id="IPR000073">
    <property type="entry name" value="AB_hydrolase_1"/>
</dbReference>
<keyword evidence="2" id="KW-0378">Hydrolase</keyword>
<evidence type="ECO:0000256" key="5">
    <source>
        <dbReference type="ARBA" id="ARBA00043667"/>
    </source>
</evidence>
<keyword evidence="15" id="KW-1185">Reference proteome</keyword>
<comment type="similarity">
    <text evidence="1">Belongs to the AB hydrolase superfamily.</text>
</comment>
<dbReference type="EMBL" id="JAWQEG010001847">
    <property type="protein sequence ID" value="KAK3876266.1"/>
    <property type="molecule type" value="Genomic_DNA"/>
</dbReference>
<evidence type="ECO:0000256" key="10">
    <source>
        <dbReference type="ARBA" id="ARBA00048513"/>
    </source>
</evidence>
<dbReference type="GO" id="GO:0005739">
    <property type="term" value="C:mitochondrion"/>
    <property type="evidence" value="ECO:0007669"/>
    <property type="project" value="TreeGrafter"/>
</dbReference>
<comment type="catalytic activity">
    <reaction evidence="5">
        <text>a 1,2-diacyl-sn-glycerol + H2O = a 2-acylglycerol + a fatty acid + H(+)</text>
        <dbReference type="Rhea" id="RHEA:33275"/>
        <dbReference type="ChEBI" id="CHEBI:15377"/>
        <dbReference type="ChEBI" id="CHEBI:15378"/>
        <dbReference type="ChEBI" id="CHEBI:17389"/>
        <dbReference type="ChEBI" id="CHEBI:17815"/>
        <dbReference type="ChEBI" id="CHEBI:28868"/>
        <dbReference type="EC" id="3.1.1.116"/>
    </reaction>
</comment>
<protein>
    <recommendedName>
        <fullName evidence="7">sn-1-specific diacylglycerol lipase ABHD11</fullName>
        <ecNumber evidence="3">3.1.1.116</ecNumber>
    </recommendedName>
    <alternativeName>
        <fullName evidence="4">Alpha/beta hydrolase domain-containing protein 11</fullName>
    </alternativeName>
</protein>
<evidence type="ECO:0000313" key="14">
    <source>
        <dbReference type="EMBL" id="KAK3876266.1"/>
    </source>
</evidence>
<evidence type="ECO:0000256" key="6">
    <source>
        <dbReference type="ARBA" id="ARBA00043742"/>
    </source>
</evidence>
<evidence type="ECO:0000256" key="2">
    <source>
        <dbReference type="ARBA" id="ARBA00022801"/>
    </source>
</evidence>
<proteinExistence type="inferred from homology"/>
<name>A0AAE1FM77_PETCI</name>
<comment type="catalytic activity">
    <reaction evidence="9">
        <text>1,2-didecanoylglycerol + H2O = decanoylglycerol + decanoate + H(+)</text>
        <dbReference type="Rhea" id="RHEA:48596"/>
        <dbReference type="ChEBI" id="CHEBI:11152"/>
        <dbReference type="ChEBI" id="CHEBI:15377"/>
        <dbReference type="ChEBI" id="CHEBI:15378"/>
        <dbReference type="ChEBI" id="CHEBI:27689"/>
        <dbReference type="ChEBI" id="CHEBI:90605"/>
    </reaction>
</comment>
<dbReference type="Proteomes" id="UP001286313">
    <property type="component" value="Unassembled WGS sequence"/>
</dbReference>
<evidence type="ECO:0000313" key="15">
    <source>
        <dbReference type="Proteomes" id="UP001286313"/>
    </source>
</evidence>
<comment type="catalytic activity">
    <reaction evidence="10">
        <text>1-octadecanoyl-2-(9Z-octadecenoyl)-sn-glycerol + H2O = 2-(9Z-octadecenoyl)-glycerol + octadecanoate + H(+)</text>
        <dbReference type="Rhea" id="RHEA:77103"/>
        <dbReference type="ChEBI" id="CHEBI:15377"/>
        <dbReference type="ChEBI" id="CHEBI:15378"/>
        <dbReference type="ChEBI" id="CHEBI:25629"/>
        <dbReference type="ChEBI" id="CHEBI:73990"/>
        <dbReference type="ChEBI" id="CHEBI:75468"/>
    </reaction>
</comment>
<dbReference type="SUPFAM" id="SSF53474">
    <property type="entry name" value="alpha/beta-Hydrolases"/>
    <property type="match status" value="1"/>
</dbReference>
<evidence type="ECO:0000256" key="1">
    <source>
        <dbReference type="ARBA" id="ARBA00008645"/>
    </source>
</evidence>
<reference evidence="14" key="1">
    <citation type="submission" date="2023-10" db="EMBL/GenBank/DDBJ databases">
        <title>Genome assemblies of two species of porcelain crab, Petrolisthes cinctipes and Petrolisthes manimaculis (Anomura: Porcellanidae).</title>
        <authorList>
            <person name="Angst P."/>
        </authorList>
    </citation>
    <scope>NUCLEOTIDE SEQUENCE</scope>
    <source>
        <strain evidence="14">PB745_01</strain>
        <tissue evidence="14">Gill</tissue>
    </source>
</reference>
<evidence type="ECO:0000256" key="3">
    <source>
        <dbReference type="ARBA" id="ARBA00026104"/>
    </source>
</evidence>
<dbReference type="InterPro" id="IPR029058">
    <property type="entry name" value="AB_hydrolase_fold"/>
</dbReference>
<comment type="catalytic activity">
    <reaction evidence="8">
        <text>1-octadecanoyl-2-(4Z,7Z,10Z,13Z,16Z,19Z-docosahexaenoyl)-sn-glycerol + H2O = 2-(4Z,7Z,10Z,13Z,16Z,19Z-docosahexaenoyl)-glycerol + octadecanoate + H(+)</text>
        <dbReference type="Rhea" id="RHEA:77107"/>
        <dbReference type="ChEBI" id="CHEBI:15377"/>
        <dbReference type="ChEBI" id="CHEBI:15378"/>
        <dbReference type="ChEBI" id="CHEBI:25629"/>
        <dbReference type="ChEBI" id="CHEBI:77129"/>
        <dbReference type="ChEBI" id="CHEBI:186738"/>
    </reaction>
</comment>
<dbReference type="EC" id="3.1.1.116" evidence="3"/>
<comment type="catalytic activity">
    <reaction evidence="6">
        <text>a 1,3-diacyl-sn-glycerol + H2O = a 1-acyl-sn-glycerol + a fatty acid + H(+)</text>
        <dbReference type="Rhea" id="RHEA:38503"/>
        <dbReference type="ChEBI" id="CHEBI:15377"/>
        <dbReference type="ChEBI" id="CHEBI:15378"/>
        <dbReference type="ChEBI" id="CHEBI:28868"/>
        <dbReference type="ChEBI" id="CHEBI:64683"/>
        <dbReference type="ChEBI" id="CHEBI:77272"/>
    </reaction>
</comment>
<evidence type="ECO:0000256" key="9">
    <source>
        <dbReference type="ARBA" id="ARBA00048504"/>
    </source>
</evidence>
<evidence type="ECO:0000259" key="13">
    <source>
        <dbReference type="Pfam" id="PF00561"/>
    </source>
</evidence>
<dbReference type="Pfam" id="PF00561">
    <property type="entry name" value="Abhydrolase_1"/>
    <property type="match status" value="1"/>
</dbReference>
<evidence type="ECO:0000256" key="7">
    <source>
        <dbReference type="ARBA" id="ARBA00044064"/>
    </source>
</evidence>
<dbReference type="Gene3D" id="3.40.50.1820">
    <property type="entry name" value="alpha/beta hydrolase"/>
    <property type="match status" value="1"/>
</dbReference>
<sequence>MRGLISVGGKRSDLVKAVVRSVCYGNGGTRNRTNGPSSGGPVSMAYTSFQSTRPEQANQLSPIIIMHGLMGSKTNWKSMGKAINLKTGRQVYTVDARNHGDSPHTEHHSYPLLAEDLLFFLHEHNLPQAVLMGHSMGGRAVMAAALIEPSVVEKLVVLDISPVGTSTSISTLPRFLEIMRKVTLPPTVNIQEARTHIDNLLQPVIQDAGVRQFLISNLFFAENEYRWRLNLEGIARNFNPHISTFPASLTSKVFEGETAFIGGALSDYLRPENEEKIEAIFPQASFHYLEGAGHWLHADKPREFLELVTPLLNP</sequence>
<dbReference type="PANTHER" id="PTHR46118">
    <property type="entry name" value="PROTEIN ABHD11"/>
    <property type="match status" value="1"/>
</dbReference>
<accession>A0AAE1FM77</accession>
<dbReference type="PANTHER" id="PTHR46118:SF4">
    <property type="entry name" value="PROTEIN ABHD11"/>
    <property type="match status" value="1"/>
</dbReference>
<comment type="catalytic activity">
    <reaction evidence="11">
        <text>1-octadecanoyl-2-(5Z,8Z,11Z,14Z-eicosatetraenoyl)-sn-glycerol + H2O = 2-(5Z,8Z,11Z,14Z-eicosatetraenoyl)-glycerol + octadecanoate + H(+)</text>
        <dbReference type="Rhea" id="RHEA:38507"/>
        <dbReference type="ChEBI" id="CHEBI:15377"/>
        <dbReference type="ChEBI" id="CHEBI:15378"/>
        <dbReference type="ChEBI" id="CHEBI:25629"/>
        <dbReference type="ChEBI" id="CHEBI:52392"/>
        <dbReference type="ChEBI" id="CHEBI:75728"/>
    </reaction>
</comment>
<feature type="domain" description="AB hydrolase-1" evidence="13">
    <location>
        <begin position="62"/>
        <end position="301"/>
    </location>
</feature>
<feature type="region of interest" description="Disordered" evidence="12">
    <location>
        <begin position="25"/>
        <end position="44"/>
    </location>
</feature>
<evidence type="ECO:0000256" key="4">
    <source>
        <dbReference type="ARBA" id="ARBA00042703"/>
    </source>
</evidence>